<evidence type="ECO:0000313" key="4">
    <source>
        <dbReference type="EMBL" id="MEY9257053.1"/>
    </source>
</evidence>
<feature type="transmembrane region" description="Helical" evidence="2">
    <location>
        <begin position="171"/>
        <end position="204"/>
    </location>
</feature>
<feature type="transmembrane region" description="Helical" evidence="2">
    <location>
        <begin position="247"/>
        <end position="268"/>
    </location>
</feature>
<keyword evidence="2" id="KW-0812">Transmembrane</keyword>
<organism evidence="4 5">
    <name type="scientific">Brevibacterium epidermidis</name>
    <dbReference type="NCBI Taxonomy" id="1698"/>
    <lineage>
        <taxon>Bacteria</taxon>
        <taxon>Bacillati</taxon>
        <taxon>Actinomycetota</taxon>
        <taxon>Actinomycetes</taxon>
        <taxon>Micrococcales</taxon>
        <taxon>Brevibacteriaceae</taxon>
        <taxon>Brevibacterium</taxon>
    </lineage>
</organism>
<feature type="transmembrane region" description="Helical" evidence="2">
    <location>
        <begin position="288"/>
        <end position="305"/>
    </location>
</feature>
<evidence type="ECO:0000259" key="3">
    <source>
        <dbReference type="Pfam" id="PF04235"/>
    </source>
</evidence>
<sequence length="385" mass="41957">MADPVRRISTALPMCRAPDPGRMEAMTETQTQTQTQPSSPSRPRARIAELDVVRGFALCGILLVNLPPMLELGIEGGALDFYRFYEDFVQNRFFPIFSFLFGIGFGLMWLTARDRSPRPRLALLRRFAFLGILGGLHQLLQPGEALLPYALAGIVVLLPVTWISDRWRNRITVVLGVVLLIAGVATGGGMTLIPGLFLIGFAIGGSDFIRTVLSHPGRLVIAGAVALAITIVGFAGTDYMTRHVDQWINAALGLTMAFTYIVVLLLLLRTPAEAVLESVFAPLGRMALSNYIGATLILVVVRMAAPDLSRFDDHGGYVAGLLICVAIITVQVIVSTLWLRRFGQGPLEKLWRLVTWGGGGEPLGDEPPQICVAEGRSSIRRRSRP</sequence>
<dbReference type="EMBL" id="JBGBYS010000001">
    <property type="protein sequence ID" value="MEY9257053.1"/>
    <property type="molecule type" value="Genomic_DNA"/>
</dbReference>
<keyword evidence="2" id="KW-0472">Membrane</keyword>
<comment type="caution">
    <text evidence="4">The sequence shown here is derived from an EMBL/GenBank/DDBJ whole genome shotgun (WGS) entry which is preliminary data.</text>
</comment>
<name>A0ABV4EF92_BREEP</name>
<keyword evidence="5" id="KW-1185">Reference proteome</keyword>
<feature type="domain" description="DUF418" evidence="3">
    <location>
        <begin position="220"/>
        <end position="357"/>
    </location>
</feature>
<feature type="transmembrane region" description="Helical" evidence="2">
    <location>
        <begin position="317"/>
        <end position="339"/>
    </location>
</feature>
<dbReference type="PANTHER" id="PTHR30590:SF2">
    <property type="entry name" value="INNER MEMBRANE PROTEIN"/>
    <property type="match status" value="1"/>
</dbReference>
<feature type="region of interest" description="Disordered" evidence="1">
    <location>
        <begin position="17"/>
        <end position="43"/>
    </location>
</feature>
<reference evidence="4 5" key="1">
    <citation type="submission" date="2024-07" db="EMBL/GenBank/DDBJ databases">
        <title>Mealworm larvae gut microbial communities from Newark, Delaware, USA.</title>
        <authorList>
            <person name="Blenner M."/>
        </authorList>
    </citation>
    <scope>NUCLEOTIDE SEQUENCE [LARGE SCALE GENOMIC DNA]</scope>
    <source>
        <strain evidence="4 5">UD i117</strain>
    </source>
</reference>
<feature type="transmembrane region" description="Helical" evidence="2">
    <location>
        <begin position="52"/>
        <end position="73"/>
    </location>
</feature>
<keyword evidence="2" id="KW-1133">Transmembrane helix</keyword>
<evidence type="ECO:0000256" key="1">
    <source>
        <dbReference type="SAM" id="MobiDB-lite"/>
    </source>
</evidence>
<feature type="transmembrane region" description="Helical" evidence="2">
    <location>
        <begin position="216"/>
        <end position="235"/>
    </location>
</feature>
<feature type="transmembrane region" description="Helical" evidence="2">
    <location>
        <begin position="123"/>
        <end position="140"/>
    </location>
</feature>
<feature type="transmembrane region" description="Helical" evidence="2">
    <location>
        <begin position="93"/>
        <end position="111"/>
    </location>
</feature>
<proteinExistence type="predicted"/>
<accession>A0ABV4EF92</accession>
<dbReference type="Pfam" id="PF04235">
    <property type="entry name" value="DUF418"/>
    <property type="match status" value="1"/>
</dbReference>
<evidence type="ECO:0000256" key="2">
    <source>
        <dbReference type="SAM" id="Phobius"/>
    </source>
</evidence>
<dbReference type="Proteomes" id="UP001565435">
    <property type="component" value="Unassembled WGS sequence"/>
</dbReference>
<protein>
    <recommendedName>
        <fullName evidence="3">DUF418 domain-containing protein</fullName>
    </recommendedName>
</protein>
<evidence type="ECO:0000313" key="5">
    <source>
        <dbReference type="Proteomes" id="UP001565435"/>
    </source>
</evidence>
<dbReference type="InterPro" id="IPR007349">
    <property type="entry name" value="DUF418"/>
</dbReference>
<dbReference type="InterPro" id="IPR052529">
    <property type="entry name" value="Bact_Transport_Assoc"/>
</dbReference>
<gene>
    <name evidence="4" type="ORF">ABH903_000056</name>
</gene>
<feature type="compositionally biased region" description="Low complexity" evidence="1">
    <location>
        <begin position="29"/>
        <end position="42"/>
    </location>
</feature>
<feature type="transmembrane region" description="Helical" evidence="2">
    <location>
        <begin position="146"/>
        <end position="164"/>
    </location>
</feature>
<dbReference type="PANTHER" id="PTHR30590">
    <property type="entry name" value="INNER MEMBRANE PROTEIN"/>
    <property type="match status" value="1"/>
</dbReference>